<protein>
    <submittedName>
        <fullName evidence="1">Uncharacterized protein</fullName>
    </submittedName>
</protein>
<dbReference type="Proteomes" id="UP000054359">
    <property type="component" value="Unassembled WGS sequence"/>
</dbReference>
<dbReference type="AlphaFoldDB" id="A0A087TPB3"/>
<dbReference type="EMBL" id="KK116152">
    <property type="protein sequence ID" value="KFM66952.1"/>
    <property type="molecule type" value="Genomic_DNA"/>
</dbReference>
<evidence type="ECO:0000313" key="2">
    <source>
        <dbReference type="Proteomes" id="UP000054359"/>
    </source>
</evidence>
<name>A0A087TPB3_STEMI</name>
<reference evidence="1 2" key="1">
    <citation type="submission" date="2013-11" db="EMBL/GenBank/DDBJ databases">
        <title>Genome sequencing of Stegodyphus mimosarum.</title>
        <authorList>
            <person name="Bechsgaard J."/>
        </authorList>
    </citation>
    <scope>NUCLEOTIDE SEQUENCE [LARGE SCALE GENOMIC DNA]</scope>
</reference>
<organism evidence="1 2">
    <name type="scientific">Stegodyphus mimosarum</name>
    <name type="common">African social velvet spider</name>
    <dbReference type="NCBI Taxonomy" id="407821"/>
    <lineage>
        <taxon>Eukaryota</taxon>
        <taxon>Metazoa</taxon>
        <taxon>Ecdysozoa</taxon>
        <taxon>Arthropoda</taxon>
        <taxon>Chelicerata</taxon>
        <taxon>Arachnida</taxon>
        <taxon>Araneae</taxon>
        <taxon>Araneomorphae</taxon>
        <taxon>Entelegynae</taxon>
        <taxon>Eresoidea</taxon>
        <taxon>Eresidae</taxon>
        <taxon>Stegodyphus</taxon>
    </lineage>
</organism>
<sequence length="57" mass="6781">MQLQIPLTMTFKMYSDINAIFVDKELKCYKLQTSVILMPCHKICLTSQFWAKTLYIF</sequence>
<keyword evidence="2" id="KW-1185">Reference proteome</keyword>
<gene>
    <name evidence="1" type="ORF">X975_11155</name>
</gene>
<feature type="non-terminal residue" evidence="1">
    <location>
        <position position="57"/>
    </location>
</feature>
<evidence type="ECO:0000313" key="1">
    <source>
        <dbReference type="EMBL" id="KFM66952.1"/>
    </source>
</evidence>
<proteinExistence type="predicted"/>
<accession>A0A087TPB3</accession>